<reference evidence="2 3" key="1">
    <citation type="submission" date="2019-10" db="EMBL/GenBank/DDBJ databases">
        <title>Genomic and transcriptomic insights into the perfect genentic adaptation of a filamentous nitrogen-fixing cyanobacterium to rice fields.</title>
        <authorList>
            <person name="Chen Z."/>
        </authorList>
    </citation>
    <scope>NUCLEOTIDE SEQUENCE [LARGE SCALE GENOMIC DNA]</scope>
    <source>
        <strain evidence="2">CCNUC1</strain>
    </source>
</reference>
<organism evidence="2 3">
    <name type="scientific">Nostoc sphaeroides CCNUC1</name>
    <dbReference type="NCBI Taxonomy" id="2653204"/>
    <lineage>
        <taxon>Bacteria</taxon>
        <taxon>Bacillati</taxon>
        <taxon>Cyanobacteriota</taxon>
        <taxon>Cyanophyceae</taxon>
        <taxon>Nostocales</taxon>
        <taxon>Nostocaceae</taxon>
        <taxon>Nostoc</taxon>
    </lineage>
</organism>
<keyword evidence="3" id="KW-1185">Reference proteome</keyword>
<evidence type="ECO:0000313" key="3">
    <source>
        <dbReference type="Proteomes" id="UP000326678"/>
    </source>
</evidence>
<dbReference type="Gene3D" id="3.40.50.300">
    <property type="entry name" value="P-loop containing nucleotide triphosphate hydrolases"/>
    <property type="match status" value="1"/>
</dbReference>
<gene>
    <name evidence="2" type="ORF">GXM_09524</name>
</gene>
<dbReference type="KEGG" id="nsh:GXM_09524"/>
<feature type="domain" description="CobQ/CobB/MinD/ParA nucleotide binding" evidence="1">
    <location>
        <begin position="5"/>
        <end position="229"/>
    </location>
</feature>
<protein>
    <submittedName>
        <fullName evidence="2">MinD/ParA family protein</fullName>
    </submittedName>
</protein>
<proteinExistence type="predicted"/>
<dbReference type="Proteomes" id="UP000326678">
    <property type="component" value="Chromosome Gxm2"/>
</dbReference>
<dbReference type="Pfam" id="PF01656">
    <property type="entry name" value="CbiA"/>
    <property type="match status" value="1"/>
</dbReference>
<name>A0A5P8WHE7_9NOSO</name>
<sequence>MAQIIAVHSFRGGTGKSNLIANIAATIALQGQRVGIIDTDIQSPGIHVIFGLKEDKMERTLNDYLWGRCDIKDVAYDVTNTLIAEQGNTGKVKGSLYLVPSSIKAGEIARVLREGYDVVRLNDGFQELISTLKLDYLLIDTHPGLNEETLLSIGISNILVILLRPDNQDFQGTAVTVDVARKLRVPKMMLVINKVLPSLNFADLQQQVEKIYNVPVAGILPLSEEMMQLASIGLFSLRYSEHPISQTITKISDEIAGLVISH</sequence>
<dbReference type="EMBL" id="CP045227">
    <property type="protein sequence ID" value="QFS52030.1"/>
    <property type="molecule type" value="Genomic_DNA"/>
</dbReference>
<dbReference type="RefSeq" id="WP_152592275.1">
    <property type="nucleotide sequence ID" value="NZ_CP045227.1"/>
</dbReference>
<dbReference type="AlphaFoldDB" id="A0A5P8WHE7"/>
<dbReference type="SUPFAM" id="SSF52540">
    <property type="entry name" value="P-loop containing nucleoside triphosphate hydrolases"/>
    <property type="match status" value="1"/>
</dbReference>
<evidence type="ECO:0000259" key="1">
    <source>
        <dbReference type="Pfam" id="PF01656"/>
    </source>
</evidence>
<dbReference type="InterPro" id="IPR050678">
    <property type="entry name" value="DNA_Partitioning_ATPase"/>
</dbReference>
<dbReference type="InterPro" id="IPR002586">
    <property type="entry name" value="CobQ/CobB/MinD/ParA_Nub-bd_dom"/>
</dbReference>
<accession>A0A5P8WHE7</accession>
<evidence type="ECO:0000313" key="2">
    <source>
        <dbReference type="EMBL" id="QFS52030.1"/>
    </source>
</evidence>
<dbReference type="InterPro" id="IPR027417">
    <property type="entry name" value="P-loop_NTPase"/>
</dbReference>
<dbReference type="PANTHER" id="PTHR13696:SF52">
    <property type="entry name" value="PARA FAMILY PROTEIN CT_582"/>
    <property type="match status" value="1"/>
</dbReference>
<dbReference type="PANTHER" id="PTHR13696">
    <property type="entry name" value="P-LOOP CONTAINING NUCLEOSIDE TRIPHOSPHATE HYDROLASE"/>
    <property type="match status" value="1"/>
</dbReference>